<accession>A0A926KR01</accession>
<dbReference type="Gene3D" id="3.40.720.10">
    <property type="entry name" value="Alkaline Phosphatase, subunit A"/>
    <property type="match status" value="1"/>
</dbReference>
<dbReference type="InterPro" id="IPR017850">
    <property type="entry name" value="Alkaline_phosphatase_core_sf"/>
</dbReference>
<gene>
    <name evidence="11" type="ORF">ICC18_20280</name>
</gene>
<evidence type="ECO:0000256" key="7">
    <source>
        <dbReference type="SAM" id="MobiDB-lite"/>
    </source>
</evidence>
<dbReference type="Proteomes" id="UP000650466">
    <property type="component" value="Unassembled WGS sequence"/>
</dbReference>
<keyword evidence="3" id="KW-1003">Cell membrane</keyword>
<evidence type="ECO:0000313" key="11">
    <source>
        <dbReference type="EMBL" id="MBD0382459.1"/>
    </source>
</evidence>
<dbReference type="InterPro" id="IPR000917">
    <property type="entry name" value="Sulfatase_N"/>
</dbReference>
<reference evidence="11" key="1">
    <citation type="submission" date="2020-09" db="EMBL/GenBank/DDBJ databases">
        <title>Draft Genome Sequence of Paenibacillus sp. WST5.</title>
        <authorList>
            <person name="Bao Z."/>
        </authorList>
    </citation>
    <scope>NUCLEOTIDE SEQUENCE</scope>
    <source>
        <strain evidence="11">WST5</strain>
    </source>
</reference>
<organism evidence="11 12">
    <name type="scientific">Paenibacillus sedimenti</name>
    <dbReference type="NCBI Taxonomy" id="2770274"/>
    <lineage>
        <taxon>Bacteria</taxon>
        <taxon>Bacillati</taxon>
        <taxon>Bacillota</taxon>
        <taxon>Bacilli</taxon>
        <taxon>Bacillales</taxon>
        <taxon>Paenibacillaceae</taxon>
        <taxon>Paenibacillus</taxon>
    </lineage>
</organism>
<dbReference type="RefSeq" id="WP_188176241.1">
    <property type="nucleotide sequence ID" value="NZ_JACVVD010000007.1"/>
</dbReference>
<sequence length="882" mass="99618">MTLMLISLLFIWHLSWVTSVHRRLSAAPKLHAEQVLLSAIVALGFPLFHAYAAGIAVVAISLAYFANLLHARFFGSIITGAQIVRFLTFPGEIKHNRSIFASSAGKLVKPADLYLGAVSLCTAACLLYLNSAFSASSISWLTIDLLLIGLIAVTCIHKKTITRLEAEPVRFGLLAFYIWEWVRRNRNKNLPSQPLFSPKEPDKQSQETNHPSFGQYRGRNVIMIQLESFQQFLIGQKVNGQEITPFLNQLAKEHVSFSHIYSQYGMGHTADAELAALHSLYPLRKEIVNYKHFDKTFYGLPHILKNQGYSTAAYHGYKGNYYNRRTMYRTYGFDEFHAEEDFITEDKIALGLSDVSFFKQTARKMSALQKPFFSFVVTLTSHFPFELPKKERKLQLDASVPPALASYFQSVHYTDQALKLFFDCLDKEGLLNDTLLAIYGDHEGVTIDHLKDLYRFLELPVSQENDPFYIRQAAKVPLLFVDNGKGAQPLQPASDTIGSVVDIAPTVLSLLGLRPPKHFMGKMLFAKEAATSIVPFAAYPPGSYAAADVIYLASELDSFESGWMYDRQSGLLLDVKRAEERHLQAYGHARNQIMLSRHLIHTNNMSTEEQDTQELVVLSKNMETCMAQMDEDAVVFPFSQEMDVAIYKQNHKNIAALMEMEAKLFKARGRKLYFYSTFDFEANGHPVYFDDSRYLIPFKENGYDVSVLAGTSLYDYLHRLPDHVLIVLSGKDEVSSSFREPITDLYRSCGIRLVSQLHSRHSYVNLIYKNKGFLSLWEKMDGTRIETQWKRGEWLSGIRLPVDISVHSAGALCGNDSMIMVNGASLSKNARGLNAAVVHMHTGEIVDKFHVDTFLTTYFEQAVYVASKKKEAHNHVVVLAGA</sequence>
<dbReference type="Pfam" id="PF00884">
    <property type="entry name" value="Sulfatase"/>
    <property type="match status" value="1"/>
</dbReference>
<dbReference type="Gene3D" id="3.30.1120.170">
    <property type="match status" value="1"/>
</dbReference>
<dbReference type="EMBL" id="JACVVD010000007">
    <property type="protein sequence ID" value="MBD0382459.1"/>
    <property type="molecule type" value="Genomic_DNA"/>
</dbReference>
<feature type="transmembrane region" description="Helical" evidence="8">
    <location>
        <begin position="48"/>
        <end position="69"/>
    </location>
</feature>
<evidence type="ECO:0000256" key="8">
    <source>
        <dbReference type="SAM" id="Phobius"/>
    </source>
</evidence>
<dbReference type="Pfam" id="PF15711">
    <property type="entry name" value="ILEI"/>
    <property type="match status" value="1"/>
</dbReference>
<evidence type="ECO:0000256" key="4">
    <source>
        <dbReference type="ARBA" id="ARBA00022692"/>
    </source>
</evidence>
<protein>
    <submittedName>
        <fullName evidence="11">Sulfatase-like hydrolase/transferase</fullName>
    </submittedName>
</protein>
<dbReference type="GO" id="GO:0016787">
    <property type="term" value="F:hydrolase activity"/>
    <property type="evidence" value="ECO:0007669"/>
    <property type="project" value="UniProtKB-KW"/>
</dbReference>
<feature type="domain" description="Sulfatase N-terminal" evidence="9">
    <location>
        <begin position="219"/>
        <end position="512"/>
    </location>
</feature>
<dbReference type="GO" id="GO:0005886">
    <property type="term" value="C:plasma membrane"/>
    <property type="evidence" value="ECO:0007669"/>
    <property type="project" value="UniProtKB-SubCell"/>
</dbReference>
<evidence type="ECO:0000256" key="2">
    <source>
        <dbReference type="ARBA" id="ARBA00004936"/>
    </source>
</evidence>
<dbReference type="PANTHER" id="PTHR47371">
    <property type="entry name" value="LIPOTEICHOIC ACID SYNTHASE"/>
    <property type="match status" value="1"/>
</dbReference>
<evidence type="ECO:0000259" key="9">
    <source>
        <dbReference type="Pfam" id="PF00884"/>
    </source>
</evidence>
<keyword evidence="12" id="KW-1185">Reference proteome</keyword>
<comment type="subcellular location">
    <subcellularLocation>
        <location evidence="1">Cell membrane</location>
        <topology evidence="1">Multi-pass membrane protein</topology>
    </subcellularLocation>
</comment>
<keyword evidence="5 8" id="KW-1133">Transmembrane helix</keyword>
<evidence type="ECO:0000256" key="1">
    <source>
        <dbReference type="ARBA" id="ARBA00004651"/>
    </source>
</evidence>
<proteinExistence type="predicted"/>
<evidence type="ECO:0000256" key="3">
    <source>
        <dbReference type="ARBA" id="ARBA00022475"/>
    </source>
</evidence>
<feature type="domain" description="ILEI/PANDER" evidence="10">
    <location>
        <begin position="702"/>
        <end position="770"/>
    </location>
</feature>
<comment type="pathway">
    <text evidence="2">Cell wall biogenesis; lipoteichoic acid biosynthesis.</text>
</comment>
<feature type="region of interest" description="Disordered" evidence="7">
    <location>
        <begin position="192"/>
        <end position="214"/>
    </location>
</feature>
<feature type="transmembrane region" description="Helical" evidence="8">
    <location>
        <begin position="113"/>
        <end position="131"/>
    </location>
</feature>
<evidence type="ECO:0000256" key="5">
    <source>
        <dbReference type="ARBA" id="ARBA00022989"/>
    </source>
</evidence>
<evidence type="ECO:0000256" key="6">
    <source>
        <dbReference type="ARBA" id="ARBA00023136"/>
    </source>
</evidence>
<dbReference type="AlphaFoldDB" id="A0A926KR01"/>
<dbReference type="PANTHER" id="PTHR47371:SF3">
    <property type="entry name" value="PHOSPHOGLYCEROL TRANSFERASE I"/>
    <property type="match status" value="1"/>
</dbReference>
<keyword evidence="4 8" id="KW-0812">Transmembrane</keyword>
<dbReference type="CDD" id="cd16015">
    <property type="entry name" value="LTA_synthase"/>
    <property type="match status" value="1"/>
</dbReference>
<keyword evidence="11" id="KW-0378">Hydrolase</keyword>
<dbReference type="SUPFAM" id="SSF53649">
    <property type="entry name" value="Alkaline phosphatase-like"/>
    <property type="match status" value="1"/>
</dbReference>
<comment type="caution">
    <text evidence="11">The sequence shown here is derived from an EMBL/GenBank/DDBJ whole genome shotgun (WGS) entry which is preliminary data.</text>
</comment>
<keyword evidence="6 8" id="KW-0472">Membrane</keyword>
<name>A0A926KR01_9BACL</name>
<dbReference type="InterPro" id="IPR039477">
    <property type="entry name" value="ILEI/PANDER_dom"/>
</dbReference>
<dbReference type="InterPro" id="IPR050448">
    <property type="entry name" value="OpgB/LTA_synthase_biosynth"/>
</dbReference>
<evidence type="ECO:0000313" key="12">
    <source>
        <dbReference type="Proteomes" id="UP000650466"/>
    </source>
</evidence>
<evidence type="ECO:0000259" key="10">
    <source>
        <dbReference type="Pfam" id="PF15711"/>
    </source>
</evidence>